<evidence type="ECO:0000259" key="1">
    <source>
        <dbReference type="Pfam" id="PF14417"/>
    </source>
</evidence>
<dbReference type="OrthoDB" id="116243at2"/>
<accession>A0A0F5JWT5</accession>
<dbReference type="Pfam" id="PF14417">
    <property type="entry name" value="MEDS"/>
    <property type="match status" value="1"/>
</dbReference>
<protein>
    <recommendedName>
        <fullName evidence="1">MEDS domain-containing protein</fullName>
    </recommendedName>
</protein>
<proteinExistence type="predicted"/>
<gene>
    <name evidence="2" type="ORF">WM40_18605</name>
</gene>
<sequence>MNKLSLAGTPMDAFHVCAFFDSRDKEYDVLTPFFKQGFDNGEKNIHIIDVALVDDHRARLVAAGINAHQCEACGQLQIATWQQTYFDEEGKFDKNRMLEMIDRLTHDTRAAGFSRLRIMGNMDWAFQDGPSAMDLIVYEAEVNEVLERNCQPAVCVYDLAKLSGATLMDVLRTHPLTLINGVVQENPFFTPPSEMVKEIEARKALANAR</sequence>
<feature type="domain" description="MEDS" evidence="1">
    <location>
        <begin position="15"/>
        <end position="175"/>
    </location>
</feature>
<dbReference type="RefSeq" id="WP_024903711.1">
    <property type="nucleotide sequence ID" value="NZ_CADFGU010000015.1"/>
</dbReference>
<dbReference type="PATRIC" id="fig|28092.6.peg.4362"/>
<evidence type="ECO:0000313" key="2">
    <source>
        <dbReference type="EMBL" id="KKB62170.1"/>
    </source>
</evidence>
<dbReference type="AlphaFoldDB" id="A0A0F5JWT5"/>
<evidence type="ECO:0000313" key="3">
    <source>
        <dbReference type="Proteomes" id="UP000033618"/>
    </source>
</evidence>
<organism evidence="2 3">
    <name type="scientific">Robbsia andropogonis</name>
    <dbReference type="NCBI Taxonomy" id="28092"/>
    <lineage>
        <taxon>Bacteria</taxon>
        <taxon>Pseudomonadati</taxon>
        <taxon>Pseudomonadota</taxon>
        <taxon>Betaproteobacteria</taxon>
        <taxon>Burkholderiales</taxon>
        <taxon>Burkholderiaceae</taxon>
        <taxon>Robbsia</taxon>
    </lineage>
</organism>
<reference evidence="2 3" key="1">
    <citation type="submission" date="2015-03" db="EMBL/GenBank/DDBJ databases">
        <title>Draft Genome Sequence of Burkholderia andropogonis type strain ICMP2807, isolated from Sorghum bicolor.</title>
        <authorList>
            <person name="Lopes-Santos L."/>
            <person name="Castro D.B."/>
            <person name="Ottoboni L.M."/>
            <person name="Park D."/>
            <person name="Weirc B.S."/>
            <person name="Destefano S.A."/>
        </authorList>
    </citation>
    <scope>NUCLEOTIDE SEQUENCE [LARGE SCALE GENOMIC DNA]</scope>
    <source>
        <strain evidence="2 3">ICMP2807</strain>
    </source>
</reference>
<name>A0A0F5JWT5_9BURK</name>
<dbReference type="STRING" id="28092.WM40_18605"/>
<comment type="caution">
    <text evidence="2">The sequence shown here is derived from an EMBL/GenBank/DDBJ whole genome shotgun (WGS) entry which is preliminary data.</text>
</comment>
<keyword evidence="3" id="KW-1185">Reference proteome</keyword>
<dbReference type="InterPro" id="IPR025847">
    <property type="entry name" value="MEDS_domain"/>
</dbReference>
<dbReference type="EMBL" id="LAQU01000023">
    <property type="protein sequence ID" value="KKB62170.1"/>
    <property type="molecule type" value="Genomic_DNA"/>
</dbReference>
<dbReference type="Proteomes" id="UP000033618">
    <property type="component" value="Unassembled WGS sequence"/>
</dbReference>